<protein>
    <recommendedName>
        <fullName evidence="4">Steroid 5-alpha reductase C-terminal domain-containing protein</fullName>
    </recommendedName>
</protein>
<feature type="transmembrane region" description="Helical" evidence="1">
    <location>
        <begin position="55"/>
        <end position="74"/>
    </location>
</feature>
<accession>A0A1Y2AYI3</accession>
<sequence>MSDHFSDLWTILERIMSLLGLHGATASRLAGIVGFTYAFQTAWAAYAVPNKTEKYYDLAGSLGFISTTLLSLYYPAVRSLLSSNAPKIAFGEITKNINHRQAIINFMYIYWAGRLGTFLIQRIRKHGKDSRFDEIKQNPLIFSGAWLGQATWITLVSLPAVLVNTLPRSALPPIRLNNILDPSVIKSSLGWRGILGLTLWTAGLGIETLADREKSAWRKDKDDKKHDEQFISSGLWGYSRHPNYLGEIILQTGPPLLALASIPAGSPLNYAVWLSPVFTYALLRYASGVPPLEQSAEKKWGDDVAWKKYRDTVGVLIPGIGTGRVG</sequence>
<dbReference type="PANTHER" id="PTHR32251">
    <property type="entry name" value="3-OXO-5-ALPHA-STEROID 4-DEHYDROGENASE"/>
    <property type="match status" value="1"/>
</dbReference>
<dbReference type="AlphaFoldDB" id="A0A1Y2AYI3"/>
<dbReference type="Proteomes" id="UP000193986">
    <property type="component" value="Unassembled WGS sequence"/>
</dbReference>
<dbReference type="InterPro" id="IPR010721">
    <property type="entry name" value="UstE-like"/>
</dbReference>
<dbReference type="PANTHER" id="PTHR32251:SF17">
    <property type="entry name" value="STEROID 5-ALPHA REDUCTASE C-TERMINAL DOMAIN-CONTAINING PROTEIN"/>
    <property type="match status" value="1"/>
</dbReference>
<keyword evidence="3" id="KW-1185">Reference proteome</keyword>
<dbReference type="Pfam" id="PF06966">
    <property type="entry name" value="DUF1295"/>
    <property type="match status" value="1"/>
</dbReference>
<organism evidence="2 3">
    <name type="scientific">Naematelia encephala</name>
    <dbReference type="NCBI Taxonomy" id="71784"/>
    <lineage>
        <taxon>Eukaryota</taxon>
        <taxon>Fungi</taxon>
        <taxon>Dikarya</taxon>
        <taxon>Basidiomycota</taxon>
        <taxon>Agaricomycotina</taxon>
        <taxon>Tremellomycetes</taxon>
        <taxon>Tremellales</taxon>
        <taxon>Naemateliaceae</taxon>
        <taxon>Naematelia</taxon>
    </lineage>
</organism>
<keyword evidence="1" id="KW-1133">Transmembrane helix</keyword>
<dbReference type="InParanoid" id="A0A1Y2AYI3"/>
<keyword evidence="1" id="KW-0812">Transmembrane</keyword>
<evidence type="ECO:0008006" key="4">
    <source>
        <dbReference type="Google" id="ProtNLM"/>
    </source>
</evidence>
<feature type="transmembrane region" description="Helical" evidence="1">
    <location>
        <begin position="102"/>
        <end position="120"/>
    </location>
</feature>
<dbReference type="GO" id="GO:0016020">
    <property type="term" value="C:membrane"/>
    <property type="evidence" value="ECO:0007669"/>
    <property type="project" value="TreeGrafter"/>
</dbReference>
<comment type="caution">
    <text evidence="2">The sequence shown here is derived from an EMBL/GenBank/DDBJ whole genome shotgun (WGS) entry which is preliminary data.</text>
</comment>
<evidence type="ECO:0000313" key="3">
    <source>
        <dbReference type="Proteomes" id="UP000193986"/>
    </source>
</evidence>
<evidence type="ECO:0000313" key="2">
    <source>
        <dbReference type="EMBL" id="ORY27628.1"/>
    </source>
</evidence>
<name>A0A1Y2AYI3_9TREE</name>
<keyword evidence="1" id="KW-0472">Membrane</keyword>
<gene>
    <name evidence="2" type="ORF">BCR39DRAFT_537492</name>
</gene>
<reference evidence="2 3" key="1">
    <citation type="submission" date="2016-07" db="EMBL/GenBank/DDBJ databases">
        <title>Pervasive Adenine N6-methylation of Active Genes in Fungi.</title>
        <authorList>
            <consortium name="DOE Joint Genome Institute"/>
            <person name="Mondo S.J."/>
            <person name="Dannebaum R.O."/>
            <person name="Kuo R.C."/>
            <person name="Labutti K."/>
            <person name="Haridas S."/>
            <person name="Kuo A."/>
            <person name="Salamov A."/>
            <person name="Ahrendt S.R."/>
            <person name="Lipzen A."/>
            <person name="Sullivan W."/>
            <person name="Andreopoulos W.B."/>
            <person name="Clum A."/>
            <person name="Lindquist E."/>
            <person name="Daum C."/>
            <person name="Ramamoorthy G.K."/>
            <person name="Gryganskyi A."/>
            <person name="Culley D."/>
            <person name="Magnuson J.K."/>
            <person name="James T.Y."/>
            <person name="O'Malley M.A."/>
            <person name="Stajich J.E."/>
            <person name="Spatafora J.W."/>
            <person name="Visel A."/>
            <person name="Grigoriev I.V."/>
        </authorList>
    </citation>
    <scope>NUCLEOTIDE SEQUENCE [LARGE SCALE GENOMIC DNA]</scope>
    <source>
        <strain evidence="2 3">68-887.2</strain>
    </source>
</reference>
<feature type="transmembrane region" description="Helical" evidence="1">
    <location>
        <begin position="140"/>
        <end position="162"/>
    </location>
</feature>
<proteinExistence type="predicted"/>
<dbReference type="Gene3D" id="1.20.120.1630">
    <property type="match status" value="1"/>
</dbReference>
<dbReference type="OrthoDB" id="67965at2759"/>
<evidence type="ECO:0000256" key="1">
    <source>
        <dbReference type="SAM" id="Phobius"/>
    </source>
</evidence>
<dbReference type="EMBL" id="MCFC01000037">
    <property type="protein sequence ID" value="ORY27628.1"/>
    <property type="molecule type" value="Genomic_DNA"/>
</dbReference>